<evidence type="ECO:0000256" key="11">
    <source>
        <dbReference type="ARBA" id="ARBA00023136"/>
    </source>
</evidence>
<keyword evidence="5 12" id="KW-0813">Transport</keyword>
<evidence type="ECO:0000256" key="5">
    <source>
        <dbReference type="ARBA" id="ARBA00022448"/>
    </source>
</evidence>
<proteinExistence type="inferred from homology"/>
<evidence type="ECO:0000256" key="6">
    <source>
        <dbReference type="ARBA" id="ARBA00022475"/>
    </source>
</evidence>
<organism evidence="13 14">
    <name type="scientific">Hydrocarboniphaga daqingensis</name>
    <dbReference type="NCBI Taxonomy" id="490188"/>
    <lineage>
        <taxon>Bacteria</taxon>
        <taxon>Pseudomonadati</taxon>
        <taxon>Pseudomonadota</taxon>
        <taxon>Gammaproteobacteria</taxon>
        <taxon>Nevskiales</taxon>
        <taxon>Nevskiaceae</taxon>
        <taxon>Hydrocarboniphaga</taxon>
    </lineage>
</organism>
<keyword evidence="7 12" id="KW-0997">Cell inner membrane</keyword>
<dbReference type="Pfam" id="PF04995">
    <property type="entry name" value="CcmD"/>
    <property type="match status" value="1"/>
</dbReference>
<dbReference type="GO" id="GO:1903607">
    <property type="term" value="P:cytochrome c biosynthetic process"/>
    <property type="evidence" value="ECO:0007669"/>
    <property type="project" value="TreeGrafter"/>
</dbReference>
<dbReference type="GO" id="GO:0005886">
    <property type="term" value="C:plasma membrane"/>
    <property type="evidence" value="ECO:0007669"/>
    <property type="project" value="UniProtKB-SubCell"/>
</dbReference>
<name>A0A1M5RS73_9GAMM</name>
<dbReference type="Proteomes" id="UP000199758">
    <property type="component" value="Unassembled WGS sequence"/>
</dbReference>
<evidence type="ECO:0000256" key="7">
    <source>
        <dbReference type="ARBA" id="ARBA00022519"/>
    </source>
</evidence>
<dbReference type="InterPro" id="IPR052075">
    <property type="entry name" value="Heme_exporter_D"/>
</dbReference>
<evidence type="ECO:0000256" key="4">
    <source>
        <dbReference type="ARBA" id="ARBA00016461"/>
    </source>
</evidence>
<dbReference type="NCBIfam" id="TIGR03141">
    <property type="entry name" value="cytochro_ccmD"/>
    <property type="match status" value="1"/>
</dbReference>
<keyword evidence="9 12" id="KW-0201">Cytochrome c-type biogenesis</keyword>
<dbReference type="GO" id="GO:0015886">
    <property type="term" value="P:heme transport"/>
    <property type="evidence" value="ECO:0007669"/>
    <property type="project" value="InterPro"/>
</dbReference>
<dbReference type="InterPro" id="IPR007078">
    <property type="entry name" value="Haem_export_protD_CcmD"/>
</dbReference>
<evidence type="ECO:0000256" key="9">
    <source>
        <dbReference type="ARBA" id="ARBA00022748"/>
    </source>
</evidence>
<dbReference type="EMBL" id="FQWZ01000008">
    <property type="protein sequence ID" value="SHH29096.1"/>
    <property type="molecule type" value="Genomic_DNA"/>
</dbReference>
<evidence type="ECO:0000256" key="8">
    <source>
        <dbReference type="ARBA" id="ARBA00022692"/>
    </source>
</evidence>
<dbReference type="AlphaFoldDB" id="A0A1M5RS73"/>
<comment type="similarity">
    <text evidence="3 12">Belongs to the CcmD/CycX/HelD family.</text>
</comment>
<dbReference type="GO" id="GO:0017004">
    <property type="term" value="P:cytochrome complex assembly"/>
    <property type="evidence" value="ECO:0007669"/>
    <property type="project" value="UniProtKB-KW"/>
</dbReference>
<evidence type="ECO:0000256" key="3">
    <source>
        <dbReference type="ARBA" id="ARBA00008741"/>
    </source>
</evidence>
<evidence type="ECO:0000313" key="13">
    <source>
        <dbReference type="EMBL" id="SHH29096.1"/>
    </source>
</evidence>
<keyword evidence="8 12" id="KW-0812">Transmembrane</keyword>
<reference evidence="13 14" key="1">
    <citation type="submission" date="2016-11" db="EMBL/GenBank/DDBJ databases">
        <authorList>
            <person name="Jaros S."/>
            <person name="Januszkiewicz K."/>
            <person name="Wedrychowicz H."/>
        </authorList>
    </citation>
    <scope>NUCLEOTIDE SEQUENCE [LARGE SCALE GENOMIC DNA]</scope>
    <source>
        <strain evidence="13 14">CGMCC 1.7049</strain>
    </source>
</reference>
<evidence type="ECO:0000313" key="14">
    <source>
        <dbReference type="Proteomes" id="UP000199758"/>
    </source>
</evidence>
<sequence length="54" mass="6084">MSEFFAMGGYAAYVWSSFGVFAAVVVWNVITPRVERTAVLRKLIEDEPQSGDRE</sequence>
<keyword evidence="6 12" id="KW-1003">Cell membrane</keyword>
<keyword evidence="10 12" id="KW-1133">Transmembrane helix</keyword>
<keyword evidence="14" id="KW-1185">Reference proteome</keyword>
<dbReference type="PANTHER" id="PTHR37531:SF1">
    <property type="entry name" value="HEME EXPORTER PROTEIN D"/>
    <property type="match status" value="1"/>
</dbReference>
<protein>
    <recommendedName>
        <fullName evidence="4 12">Heme exporter protein D</fullName>
    </recommendedName>
</protein>
<evidence type="ECO:0000256" key="1">
    <source>
        <dbReference type="ARBA" id="ARBA00002442"/>
    </source>
</evidence>
<keyword evidence="11 12" id="KW-0472">Membrane</keyword>
<evidence type="ECO:0000256" key="10">
    <source>
        <dbReference type="ARBA" id="ARBA00022989"/>
    </source>
</evidence>
<dbReference type="RefSeq" id="WP_245793307.1">
    <property type="nucleotide sequence ID" value="NZ_FQWZ01000008.1"/>
</dbReference>
<gene>
    <name evidence="13" type="ORF">SAMN04488068_3172</name>
</gene>
<evidence type="ECO:0000256" key="12">
    <source>
        <dbReference type="RuleBase" id="RU363101"/>
    </source>
</evidence>
<dbReference type="STRING" id="490188.SAMN04488068_3172"/>
<comment type="subcellular location">
    <subcellularLocation>
        <location evidence="2 12">Cell inner membrane</location>
        <topology evidence="2 12">Single-pass membrane protein</topology>
    </subcellularLocation>
</comment>
<feature type="transmembrane region" description="Helical" evidence="12">
    <location>
        <begin position="12"/>
        <end position="30"/>
    </location>
</feature>
<evidence type="ECO:0000256" key="2">
    <source>
        <dbReference type="ARBA" id="ARBA00004377"/>
    </source>
</evidence>
<dbReference type="PANTHER" id="PTHR37531">
    <property type="entry name" value="HEME EXPORTER PROTEIN D"/>
    <property type="match status" value="1"/>
</dbReference>
<accession>A0A1M5RS73</accession>
<comment type="function">
    <text evidence="1 12">Required for the export of heme to the periplasm for the biogenesis of c-type cytochromes.</text>
</comment>